<dbReference type="Gene3D" id="2.130.10.10">
    <property type="entry name" value="YVTN repeat-like/Quinoprotein amine dehydrogenase"/>
    <property type="match status" value="1"/>
</dbReference>
<protein>
    <recommendedName>
        <fullName evidence="3">Glutamine cyclotransferase</fullName>
    </recommendedName>
</protein>
<dbReference type="Proteomes" id="UP000198420">
    <property type="component" value="Unassembled WGS sequence"/>
</dbReference>
<reference evidence="2" key="1">
    <citation type="submission" date="2017-06" db="EMBL/GenBank/DDBJ databases">
        <authorList>
            <person name="Varghese N."/>
            <person name="Submissions S."/>
        </authorList>
    </citation>
    <scope>NUCLEOTIDE SEQUENCE [LARGE SCALE GENOMIC DNA]</scope>
    <source>
        <strain evidence="2">DSM 44485</strain>
    </source>
</reference>
<sequence length="218" mass="23274">MTSGETAATAAGTGALPAPAAYMCGLTWDGTRLWHSDQDAERIFAIDPATGGVIRTFACDRVRADLAYDGARLCQVGGRPKRIVLIDPDDGRITGEKEVLPASGRLTGIELGPEGMYMCLRGPTVVQLRDYDTMTVLREFPAAGESPSGLTYADGVVVYGDFDDAVLRAMDPSTGEHLGALPVPGRPTGLTWDGRRLWYCDFPARAIRPLELSAVLSA</sequence>
<dbReference type="SUPFAM" id="SSF63825">
    <property type="entry name" value="YWTD domain"/>
    <property type="match status" value="1"/>
</dbReference>
<proteinExistence type="predicted"/>
<gene>
    <name evidence="1" type="ORF">SAMN06265355_11943</name>
</gene>
<evidence type="ECO:0000313" key="2">
    <source>
        <dbReference type="Proteomes" id="UP000198420"/>
    </source>
</evidence>
<dbReference type="InterPro" id="IPR015943">
    <property type="entry name" value="WD40/YVTN_repeat-like_dom_sf"/>
</dbReference>
<dbReference type="EMBL" id="FZNP01000019">
    <property type="protein sequence ID" value="SNS50587.1"/>
    <property type="molecule type" value="Genomic_DNA"/>
</dbReference>
<keyword evidence="2" id="KW-1185">Reference proteome</keyword>
<organism evidence="1 2">
    <name type="scientific">Actinomadura mexicana</name>
    <dbReference type="NCBI Taxonomy" id="134959"/>
    <lineage>
        <taxon>Bacteria</taxon>
        <taxon>Bacillati</taxon>
        <taxon>Actinomycetota</taxon>
        <taxon>Actinomycetes</taxon>
        <taxon>Streptosporangiales</taxon>
        <taxon>Thermomonosporaceae</taxon>
        <taxon>Actinomadura</taxon>
    </lineage>
</organism>
<evidence type="ECO:0000313" key="1">
    <source>
        <dbReference type="EMBL" id="SNS50587.1"/>
    </source>
</evidence>
<dbReference type="AlphaFoldDB" id="A0A239F181"/>
<dbReference type="RefSeq" id="WP_089316033.1">
    <property type="nucleotide sequence ID" value="NZ_FZNP01000019.1"/>
</dbReference>
<evidence type="ECO:0008006" key="3">
    <source>
        <dbReference type="Google" id="ProtNLM"/>
    </source>
</evidence>
<dbReference type="OrthoDB" id="3464637at2"/>
<accession>A0A239F181</accession>
<name>A0A239F181_9ACTN</name>